<dbReference type="AlphaFoldDB" id="A0AAD9FU79"/>
<evidence type="ECO:0000313" key="3">
    <source>
        <dbReference type="Proteomes" id="UP001182556"/>
    </source>
</evidence>
<feature type="region of interest" description="Disordered" evidence="1">
    <location>
        <begin position="497"/>
        <end position="579"/>
    </location>
</feature>
<feature type="compositionally biased region" description="Basic and acidic residues" evidence="1">
    <location>
        <begin position="228"/>
        <end position="245"/>
    </location>
</feature>
<feature type="compositionally biased region" description="Low complexity" evidence="1">
    <location>
        <begin position="517"/>
        <end position="528"/>
    </location>
</feature>
<feature type="region of interest" description="Disordered" evidence="1">
    <location>
        <begin position="214"/>
        <end position="310"/>
    </location>
</feature>
<evidence type="ECO:0000313" key="2">
    <source>
        <dbReference type="EMBL" id="KAK1926284.1"/>
    </source>
</evidence>
<gene>
    <name evidence="2" type="ORF">DB88DRAFT_481327</name>
</gene>
<reference evidence="2" key="1">
    <citation type="submission" date="2023-02" db="EMBL/GenBank/DDBJ databases">
        <title>Identification and recombinant expression of a fungal hydrolase from Papiliotrema laurentii that hydrolyzes apple cutin and clears colloidal polyester polyurethane.</title>
        <authorList>
            <consortium name="DOE Joint Genome Institute"/>
            <person name="Roman V.A."/>
            <person name="Bojanowski C."/>
            <person name="Crable B.R."/>
            <person name="Wagner D.N."/>
            <person name="Hung C.S."/>
            <person name="Nadeau L.J."/>
            <person name="Schratz L."/>
            <person name="Haridas S."/>
            <person name="Pangilinan J."/>
            <person name="Lipzen A."/>
            <person name="Na H."/>
            <person name="Yan M."/>
            <person name="Ng V."/>
            <person name="Grigoriev I.V."/>
            <person name="Spatafora J.W."/>
            <person name="Barlow D."/>
            <person name="Biffinger J."/>
            <person name="Kelley-Loughnane N."/>
            <person name="Varaljay V.A."/>
            <person name="Crookes-Goodson W.J."/>
        </authorList>
    </citation>
    <scope>NUCLEOTIDE SEQUENCE</scope>
    <source>
        <strain evidence="2">5307AH</strain>
    </source>
</reference>
<organism evidence="2 3">
    <name type="scientific">Papiliotrema laurentii</name>
    <name type="common">Cryptococcus laurentii</name>
    <dbReference type="NCBI Taxonomy" id="5418"/>
    <lineage>
        <taxon>Eukaryota</taxon>
        <taxon>Fungi</taxon>
        <taxon>Dikarya</taxon>
        <taxon>Basidiomycota</taxon>
        <taxon>Agaricomycotina</taxon>
        <taxon>Tremellomycetes</taxon>
        <taxon>Tremellales</taxon>
        <taxon>Rhynchogastremaceae</taxon>
        <taxon>Papiliotrema</taxon>
    </lineage>
</organism>
<dbReference type="EMBL" id="JAODAN010000002">
    <property type="protein sequence ID" value="KAK1926284.1"/>
    <property type="molecule type" value="Genomic_DNA"/>
</dbReference>
<proteinExistence type="predicted"/>
<feature type="compositionally biased region" description="Polar residues" evidence="1">
    <location>
        <begin position="276"/>
        <end position="291"/>
    </location>
</feature>
<dbReference type="Proteomes" id="UP001182556">
    <property type="component" value="Unassembled WGS sequence"/>
</dbReference>
<keyword evidence="3" id="KW-1185">Reference proteome</keyword>
<name>A0AAD9FU79_PAPLA</name>
<accession>A0AAD9FU79</accession>
<evidence type="ECO:0000256" key="1">
    <source>
        <dbReference type="SAM" id="MobiDB-lite"/>
    </source>
</evidence>
<feature type="compositionally biased region" description="Polar residues" evidence="1">
    <location>
        <begin position="551"/>
        <end position="561"/>
    </location>
</feature>
<comment type="caution">
    <text evidence="2">The sequence shown here is derived from an EMBL/GenBank/DDBJ whole genome shotgun (WGS) entry which is preliminary data.</text>
</comment>
<protein>
    <submittedName>
        <fullName evidence="2">Uncharacterized protein</fullName>
    </submittedName>
</protein>
<feature type="compositionally biased region" description="Low complexity" evidence="1">
    <location>
        <begin position="257"/>
        <end position="275"/>
    </location>
</feature>
<feature type="compositionally biased region" description="Low complexity" evidence="1">
    <location>
        <begin position="31"/>
        <end position="54"/>
    </location>
</feature>
<feature type="region of interest" description="Disordered" evidence="1">
    <location>
        <begin position="1"/>
        <end position="55"/>
    </location>
</feature>
<sequence length="579" mass="63321">MYLASTPHRALPVPPMYSSSCIKAPPSMKQSSNEASTSASASGSSTSRASSAPAPLTFAEVREELDRDELADDVPTRLFRHFRVRKVNGEPAPPAFSPNPSQLLEILTALDRYASKTYLQKAADDERYTDVFVRWINQARKDPVKWAMVLPSLFRVLSKTDIPINYVQEKKIGSTVARFGEELAKLDLPNGEKIQQSIARFRRWVTDTLIANNRTVKPGDSNAKNKRPAGDAKVEPEAKKRKPDDVIGSASSTGARPVSSSKPVSSAKPVSIVKPNASTFGKGTQASSTPRQLPKFEKKPPQPPATGPANSLLASTMAQLKQLEQGRNPSLSASATAPVPRIAVKHTKVPNKKGHNIRFKDTAGVGALEAVKLFKEEPHEFERPFWIYEENASGVSHMKEGSFMGAHKDLEEEIDWFEPLPYEGVVEIIPPTPEVEEQDRRELGVLSVQYTGQIPPCPDETGVRIVSRGHSTGFWYPVDVKLALQRSVSSLLGSLGPVLGQQPARVPPTPFGGYSEPYPTQPTQYHQPSAYDPPSQSYYAPPAQQGYGNWGTDSGWNSRPQGDSAGGYGYNNGYGSRPY</sequence>